<comment type="caution">
    <text evidence="3">The sequence shown here is derived from an EMBL/GenBank/DDBJ whole genome shotgun (WGS) entry which is preliminary data.</text>
</comment>
<dbReference type="EMBL" id="LAEV01001304">
    <property type="protein sequence ID" value="KKA28496.1"/>
    <property type="molecule type" value="Genomic_DNA"/>
</dbReference>
<feature type="signal peptide" evidence="2">
    <location>
        <begin position="1"/>
        <end position="19"/>
    </location>
</feature>
<feature type="chain" id="PRO_5002482417" description="GPI transamidase component GPI16" evidence="2">
    <location>
        <begin position="20"/>
        <end position="611"/>
    </location>
</feature>
<evidence type="ECO:0008006" key="5">
    <source>
        <dbReference type="Google" id="ProtNLM"/>
    </source>
</evidence>
<evidence type="ECO:0000256" key="1">
    <source>
        <dbReference type="SAM" id="Phobius"/>
    </source>
</evidence>
<dbReference type="Pfam" id="PF04113">
    <property type="entry name" value="Gpi16"/>
    <property type="match status" value="1"/>
</dbReference>
<keyword evidence="1" id="KW-1133">Transmembrane helix</keyword>
<dbReference type="Proteomes" id="UP000033483">
    <property type="component" value="Unassembled WGS sequence"/>
</dbReference>
<proteinExistence type="predicted"/>
<name>A0A0F4ZEF5_9PEZI</name>
<dbReference type="AlphaFoldDB" id="A0A0F4ZEF5"/>
<keyword evidence="4" id="KW-1185">Reference proteome</keyword>
<dbReference type="PANTHER" id="PTHR12959:SF11">
    <property type="entry name" value="GPI TRANSAMIDASE COMPONENT PIG-T"/>
    <property type="match status" value="1"/>
</dbReference>
<evidence type="ECO:0000256" key="2">
    <source>
        <dbReference type="SAM" id="SignalP"/>
    </source>
</evidence>
<organism evidence="3 4">
    <name type="scientific">Thielaviopsis punctulata</name>
    <dbReference type="NCBI Taxonomy" id="72032"/>
    <lineage>
        <taxon>Eukaryota</taxon>
        <taxon>Fungi</taxon>
        <taxon>Dikarya</taxon>
        <taxon>Ascomycota</taxon>
        <taxon>Pezizomycotina</taxon>
        <taxon>Sordariomycetes</taxon>
        <taxon>Hypocreomycetidae</taxon>
        <taxon>Microascales</taxon>
        <taxon>Ceratocystidaceae</taxon>
        <taxon>Thielaviopsis</taxon>
    </lineage>
</organism>
<dbReference type="GO" id="GO:0016255">
    <property type="term" value="P:attachment of GPI anchor to protein"/>
    <property type="evidence" value="ECO:0007669"/>
    <property type="project" value="EnsemblFungi"/>
</dbReference>
<keyword evidence="1" id="KW-0472">Membrane</keyword>
<dbReference type="InterPro" id="IPR007245">
    <property type="entry name" value="PIG-T"/>
</dbReference>
<protein>
    <recommendedName>
        <fullName evidence="5">GPI transamidase component GPI16</fullName>
    </recommendedName>
</protein>
<evidence type="ECO:0000313" key="3">
    <source>
        <dbReference type="EMBL" id="KKA28496.1"/>
    </source>
</evidence>
<reference evidence="3 4" key="1">
    <citation type="submission" date="2015-03" db="EMBL/GenBank/DDBJ databases">
        <authorList>
            <person name="Radwan O."/>
            <person name="Al-Naeli F.A."/>
            <person name="Rendon G.A."/>
            <person name="Fields C."/>
        </authorList>
    </citation>
    <scope>NUCLEOTIDE SEQUENCE [LARGE SCALE GENOMIC DNA]</scope>
    <source>
        <strain evidence="3">CR-DP1</strain>
    </source>
</reference>
<evidence type="ECO:0000313" key="4">
    <source>
        <dbReference type="Proteomes" id="UP000033483"/>
    </source>
</evidence>
<dbReference type="GO" id="GO:0042765">
    <property type="term" value="C:GPI-anchor transamidase complex"/>
    <property type="evidence" value="ECO:0007669"/>
    <property type="project" value="EnsemblFungi"/>
</dbReference>
<sequence>MRLFPSLLAAAASLTVASAGDSGSSTSEYHEQLNIRPLPQNGLLASFNFRAQQPVADILAQNFRLFPRSLGQILEYSGTKELHLRFALGRWDAQNWGARPWDGKKEGGTGVELWAWLDAETEQEASEKWRVLTNALSGLFCASLNFIDETRTTRPVLSFAPEGDHFVNGTGPNLKLLHGVLPHEVVCTENLTPFLKMLPCKGKAGIATLLDGHKLFDASWQSMAVDVRPVCRNGPDDCHLEVDQTIDMVLDIPRSKRPRANSSENPIPRPIPAEELKCDETKPYHRAGGDACYPIDNVLGQDWELSQVFGKAIRGTCPLAAPDAAPVCVTVPSSRTILIAGASSEIRIGDTQRCFTLNPGEDFNMQVPHLEQDGANGAEVSSYVAPSTPPLYVERSLTGYGQEHGGVQTLLTNPSATDTVEFVYMESLPWFMRVYVHSVDLRIQGSAGSQAHLIKEVHYRPALDRVRGSQLEIRMQVPPASTVVLTYSFEKAILRYTEYPPDANRGFDVAAAMVRVISPVQASLRTTSMLLYLPTPDFSMPYNVIIFTSTAVALVFGGMYNLLVRRMVAQEEAPAPFMRKKMAALKAVLARFKDKEETQWSRGGGGGKTTS</sequence>
<dbReference type="OrthoDB" id="331263at2759"/>
<accession>A0A0F4ZEF5</accession>
<dbReference type="PANTHER" id="PTHR12959">
    <property type="entry name" value="GPI TRANSAMIDASE COMPONENT PIG-T-RELATED"/>
    <property type="match status" value="1"/>
</dbReference>
<keyword evidence="1" id="KW-0812">Transmembrane</keyword>
<keyword evidence="2" id="KW-0732">Signal</keyword>
<gene>
    <name evidence="3" type="ORF">TD95_003226</name>
</gene>
<feature type="transmembrane region" description="Helical" evidence="1">
    <location>
        <begin position="540"/>
        <end position="563"/>
    </location>
</feature>